<dbReference type="AlphaFoldDB" id="A0A8S0WJ20"/>
<comment type="caution">
    <text evidence="1">The sequence shown here is derived from an EMBL/GenBank/DDBJ whole genome shotgun (WGS) entry which is preliminary data.</text>
</comment>
<evidence type="ECO:0008006" key="3">
    <source>
        <dbReference type="Google" id="ProtNLM"/>
    </source>
</evidence>
<dbReference type="PANTHER" id="PTHR44666">
    <property type="entry name" value="WD REPEAT-CONTAINING PROTEIN 53"/>
    <property type="match status" value="1"/>
</dbReference>
<dbReference type="PANTHER" id="PTHR44666:SF1">
    <property type="entry name" value="WD REPEAT-CONTAINING PROTEIN 53"/>
    <property type="match status" value="1"/>
</dbReference>
<dbReference type="SMART" id="SM00320">
    <property type="entry name" value="WD40"/>
    <property type="match status" value="2"/>
</dbReference>
<name>A0A8S0WJ20_CYCAE</name>
<dbReference type="InterPro" id="IPR036322">
    <property type="entry name" value="WD40_repeat_dom_sf"/>
</dbReference>
<accession>A0A8S0WJ20</accession>
<dbReference type="Proteomes" id="UP000467700">
    <property type="component" value="Unassembled WGS sequence"/>
</dbReference>
<reference evidence="1 2" key="1">
    <citation type="submission" date="2020-01" db="EMBL/GenBank/DDBJ databases">
        <authorList>
            <person name="Gupta K D."/>
        </authorList>
    </citation>
    <scope>NUCLEOTIDE SEQUENCE [LARGE SCALE GENOMIC DNA]</scope>
</reference>
<sequence>MTEVEAPPERYTLLKSLSTPAHIASLAFGHAGHLFAGSDDGSLRIYDLSSFKVLKAVRGLASEVSSIVCVKRAGSEMRDAWVAHGRQISKFRLESPKMIQNPEDALVTIDVAETDVDVLNELALNMNKSHLAFTLDSGYVGVIDLSTNAVTRMETKHESVCGSVKFVPDRPRELVSGGYDTVLLHFDFFQGKVLSRRQMDPYSVEGGMALSPPFVMSMAMSCSGVIAAGTADGRLFIGFGGERNFTPTKGLKKKAKKYEGLDEDETLLIKVAEGPIVAMAFSESRTLTVSTLMGVLTQYNLIYEEDAGSVVLQQVWQKESPGLEKVNALIADEKRVIVGGFAKDGQGAIEVWKQNASTANIVEAPKTSE</sequence>
<dbReference type="SUPFAM" id="SSF50978">
    <property type="entry name" value="WD40 repeat-like"/>
    <property type="match status" value="1"/>
</dbReference>
<evidence type="ECO:0000313" key="2">
    <source>
        <dbReference type="Proteomes" id="UP000467700"/>
    </source>
</evidence>
<dbReference type="OrthoDB" id="2161379at2759"/>
<dbReference type="Gene3D" id="2.130.10.10">
    <property type="entry name" value="YVTN repeat-like/Quinoprotein amine dehydrogenase"/>
    <property type="match status" value="2"/>
</dbReference>
<gene>
    <name evidence="1" type="ORF">AAE3_LOCUS13298</name>
</gene>
<dbReference type="Pfam" id="PF00400">
    <property type="entry name" value="WD40"/>
    <property type="match status" value="1"/>
</dbReference>
<proteinExistence type="predicted"/>
<dbReference type="InterPro" id="IPR001680">
    <property type="entry name" value="WD40_rpt"/>
</dbReference>
<protein>
    <recommendedName>
        <fullName evidence="3">WD40 repeat-like protein</fullName>
    </recommendedName>
</protein>
<dbReference type="EMBL" id="CACVBS010000101">
    <property type="protein sequence ID" value="CAA7270910.1"/>
    <property type="molecule type" value="Genomic_DNA"/>
</dbReference>
<dbReference type="InterPro" id="IPR015943">
    <property type="entry name" value="WD40/YVTN_repeat-like_dom_sf"/>
</dbReference>
<keyword evidence="2" id="KW-1185">Reference proteome</keyword>
<organism evidence="1 2">
    <name type="scientific">Cyclocybe aegerita</name>
    <name type="common">Black poplar mushroom</name>
    <name type="synonym">Agrocybe aegerita</name>
    <dbReference type="NCBI Taxonomy" id="1973307"/>
    <lineage>
        <taxon>Eukaryota</taxon>
        <taxon>Fungi</taxon>
        <taxon>Dikarya</taxon>
        <taxon>Basidiomycota</taxon>
        <taxon>Agaricomycotina</taxon>
        <taxon>Agaricomycetes</taxon>
        <taxon>Agaricomycetidae</taxon>
        <taxon>Agaricales</taxon>
        <taxon>Agaricineae</taxon>
        <taxon>Bolbitiaceae</taxon>
        <taxon>Cyclocybe</taxon>
    </lineage>
</organism>
<evidence type="ECO:0000313" key="1">
    <source>
        <dbReference type="EMBL" id="CAA7270910.1"/>
    </source>
</evidence>
<dbReference type="InterPro" id="IPR042453">
    <property type="entry name" value="WDR53"/>
</dbReference>